<evidence type="ECO:0000256" key="7">
    <source>
        <dbReference type="ARBA" id="ARBA00022989"/>
    </source>
</evidence>
<dbReference type="OrthoDB" id="6500128at2759"/>
<comment type="subcellular location">
    <subcellularLocation>
        <location evidence="1">Membrane</location>
        <topology evidence="1">Multi-pass membrane protein</topology>
    </subcellularLocation>
</comment>
<evidence type="ECO:0000256" key="4">
    <source>
        <dbReference type="ARBA" id="ARBA00022737"/>
    </source>
</evidence>
<evidence type="ECO:0000313" key="14">
    <source>
        <dbReference type="Proteomes" id="UP000308730"/>
    </source>
</evidence>
<keyword evidence="3 10" id="KW-0812">Transmembrane</keyword>
<feature type="transmembrane region" description="Helical" evidence="10">
    <location>
        <begin position="244"/>
        <end position="265"/>
    </location>
</feature>
<dbReference type="InterPro" id="IPR017871">
    <property type="entry name" value="ABC_transporter-like_CS"/>
</dbReference>
<dbReference type="FunFam" id="1.20.1560.10:FF:000013">
    <property type="entry name" value="ABC transporter C family member 2"/>
    <property type="match status" value="1"/>
</dbReference>
<dbReference type="PROSITE" id="PS50893">
    <property type="entry name" value="ABC_TRANSPORTER_2"/>
    <property type="match status" value="2"/>
</dbReference>
<sequence length="1297" mass="142417">MAFHIYCDPIVYKANKVQHIKRDELPALSDSNFTKNLVNRSYPSLDPLLKGQKRHLWQSLILDVFLYEHLEMGLMIVLKTLTSFLGPLGVNRLLNHLETGGEGAIVKPWVWMIWLLLGPMLGAVFIGWYQYIETRTLNQAQAILTQLIFDHALRMRVKADVAKVSNFETRPSTPDGAVSLAESTTSAGQASADGASTTTSATKTSQNLVGKLNNLVTTDLAVFYIPVQIIVSMFVLYAMLGWSILPGLVAMAIMIPIPGYLAKLLRGTQVEKMAQSDDRVQSVTETMNMIRMVKLFGWEPKVSAQLAEKRKEELKSVRKLKLLSAFNAIANNVIPLVTIVLTYGTYTVIMKQTLTASKVFPSMAIFGLVQSFFASGFYLVPNVITGKVSLDRITGFLNETELLDEFTQNAKTPSTNESAIEEGAIGIRAASFTWTADSDGAATPGSTRRNFTLRIEDEVFFKRACINLVIGQTGCGKTSLLMALLGEMHWTPTGPDSFVSLPRGSGVAYHAQESWVLNDTIRENILFGSPYDEERYNAVVEQCALKHDLALFDTGDQTEVGEKGLTLSGGQKARITLARAVYSSASILLLDDVLAALDVHTAKAIVEKCFRGELLHGRTVILVTHNIALTAPVADFVVSLSSDGRIISQGSLSSALAKDKTLQLEVNKEQQALEMEEQTVEETTAEASAKPKGQLIVEEEVAIGRLSWSAFRMYLGNMSDGKLALPFWIAFIVFILINNVFNQLDKWVLGLWTREYNYHNPSEVSALYYVTLYSCLCLSAFVSYGSAYSIWSFGSVRASQRIHGLLIDSVLGATLRWLDKTPISRVITRCTQDIALIDGPLSNSFYDVIDIVLEIAVKFGAVIIISPIFSVPGIIVILVGVGFGHIYMRAELPVKRESSNAKSPVLGHFGSAVSGLVSIRAYGAQAAFRKGSYKYLDNYTRAQITAHNLSRWVNVRCSSLGGIFSSALAAYLIYGRPDVDSSTIGFSLTMAVGFADLIMWAVRMLNTAETQGTSIERVQQYLEIEAEPKATTEGEPPAYWPASGELRVEGLSARYSVDGSKVLHDLSFHIKSGERVGIVGRTGSGKSSLTLALLRCILTEGDMFYDGLKTDTINLSALRSHITIIPQVPELLSGTLRQNLDPFSQHDDAELNDALRAAGLFSLQSEDNEHRITLDAAISGGGSNLSIGQRQILALARAIVRRSKLLILDEATSAIDYETDNVIQTFLRSKLDKDVTLLTVAHRLQTIMDSDRIMVLDAGRIAEFDKPSELLKNQKGLLRLLVDESGDKDKLYAMVTG</sequence>
<dbReference type="InterPro" id="IPR003439">
    <property type="entry name" value="ABC_transporter-like_ATP-bd"/>
</dbReference>
<feature type="domain" description="ABC transporter" evidence="11">
    <location>
        <begin position="427"/>
        <end position="668"/>
    </location>
</feature>
<dbReference type="Pfam" id="PF00005">
    <property type="entry name" value="ABC_tran"/>
    <property type="match status" value="2"/>
</dbReference>
<evidence type="ECO:0000313" key="13">
    <source>
        <dbReference type="EMBL" id="THH33272.1"/>
    </source>
</evidence>
<dbReference type="EMBL" id="SGPM01000008">
    <property type="protein sequence ID" value="THH33272.1"/>
    <property type="molecule type" value="Genomic_DNA"/>
</dbReference>
<feature type="transmembrane region" description="Helical" evidence="10">
    <location>
        <begin position="363"/>
        <end position="384"/>
    </location>
</feature>
<dbReference type="Gene3D" id="3.40.50.300">
    <property type="entry name" value="P-loop containing nucleotide triphosphate hydrolases"/>
    <property type="match status" value="2"/>
</dbReference>
<keyword evidence="7 10" id="KW-1133">Transmembrane helix</keyword>
<feature type="transmembrane region" description="Helical" evidence="10">
    <location>
        <begin position="766"/>
        <end position="791"/>
    </location>
</feature>
<evidence type="ECO:0000256" key="8">
    <source>
        <dbReference type="ARBA" id="ARBA00023136"/>
    </source>
</evidence>
<dbReference type="FunFam" id="3.40.50.300:FF:000838">
    <property type="entry name" value="ABC multidrug transporter (Eurofung)"/>
    <property type="match status" value="1"/>
</dbReference>
<evidence type="ECO:0008006" key="15">
    <source>
        <dbReference type="Google" id="ProtNLM"/>
    </source>
</evidence>
<keyword evidence="4" id="KW-0677">Repeat</keyword>
<protein>
    <recommendedName>
        <fullName evidence="15">P-loop containing nucleoside triphosphate hydrolase protein</fullName>
    </recommendedName>
</protein>
<feature type="transmembrane region" description="Helical" evidence="10">
    <location>
        <begin position="949"/>
        <end position="972"/>
    </location>
</feature>
<dbReference type="InterPro" id="IPR003593">
    <property type="entry name" value="AAA+_ATPase"/>
</dbReference>
<evidence type="ECO:0000256" key="10">
    <source>
        <dbReference type="SAM" id="Phobius"/>
    </source>
</evidence>
<feature type="transmembrane region" description="Helical" evidence="10">
    <location>
        <begin position="908"/>
        <end position="928"/>
    </location>
</feature>
<feature type="transmembrane region" description="Helical" evidence="10">
    <location>
        <begin position="984"/>
        <end position="1002"/>
    </location>
</feature>
<dbReference type="InterPro" id="IPR027417">
    <property type="entry name" value="P-loop_NTPase"/>
</dbReference>
<evidence type="ECO:0000259" key="11">
    <source>
        <dbReference type="PROSITE" id="PS50893"/>
    </source>
</evidence>
<feature type="transmembrane region" description="Helical" evidence="10">
    <location>
        <begin position="109"/>
        <end position="129"/>
    </location>
</feature>
<dbReference type="GO" id="GO:0016020">
    <property type="term" value="C:membrane"/>
    <property type="evidence" value="ECO:0007669"/>
    <property type="project" value="UniProtKB-SubCell"/>
</dbReference>
<accession>A0A4S4N2T4</accession>
<dbReference type="InterPro" id="IPR050173">
    <property type="entry name" value="ABC_transporter_C-like"/>
</dbReference>
<feature type="transmembrane region" description="Helical" evidence="10">
    <location>
        <begin position="723"/>
        <end position="741"/>
    </location>
</feature>
<dbReference type="PANTHER" id="PTHR24223">
    <property type="entry name" value="ATP-BINDING CASSETTE SUB-FAMILY C"/>
    <property type="match status" value="1"/>
</dbReference>
<dbReference type="Proteomes" id="UP000308730">
    <property type="component" value="Unassembled WGS sequence"/>
</dbReference>
<dbReference type="Gene3D" id="1.20.1560.10">
    <property type="entry name" value="ABC transporter type 1, transmembrane domain"/>
    <property type="match status" value="2"/>
</dbReference>
<dbReference type="GO" id="GO:0140359">
    <property type="term" value="F:ABC-type transporter activity"/>
    <property type="evidence" value="ECO:0007669"/>
    <property type="project" value="InterPro"/>
</dbReference>
<reference evidence="13 14" key="1">
    <citation type="submission" date="2019-02" db="EMBL/GenBank/DDBJ databases">
        <title>Genome sequencing of the rare red list fungi Antrodiella citrinella (Flaviporus citrinellus).</title>
        <authorList>
            <person name="Buettner E."/>
            <person name="Kellner H."/>
        </authorList>
    </citation>
    <scope>NUCLEOTIDE SEQUENCE [LARGE SCALE GENOMIC DNA]</scope>
    <source>
        <strain evidence="13 14">DSM 108506</strain>
    </source>
</reference>
<keyword evidence="6" id="KW-0067">ATP-binding</keyword>
<dbReference type="SUPFAM" id="SSF90123">
    <property type="entry name" value="ABC transporter transmembrane region"/>
    <property type="match status" value="2"/>
</dbReference>
<feature type="domain" description="ABC transmembrane type-1" evidence="12">
    <location>
        <begin position="72"/>
        <end position="385"/>
    </location>
</feature>
<dbReference type="GO" id="GO:0005524">
    <property type="term" value="F:ATP binding"/>
    <property type="evidence" value="ECO:0007669"/>
    <property type="project" value="UniProtKB-KW"/>
</dbReference>
<evidence type="ECO:0000256" key="9">
    <source>
        <dbReference type="SAM" id="MobiDB-lite"/>
    </source>
</evidence>
<feature type="domain" description="ABC transporter" evidence="11">
    <location>
        <begin position="1046"/>
        <end position="1283"/>
    </location>
</feature>
<evidence type="ECO:0000256" key="1">
    <source>
        <dbReference type="ARBA" id="ARBA00004141"/>
    </source>
</evidence>
<dbReference type="PROSITE" id="PS50929">
    <property type="entry name" value="ABC_TM1F"/>
    <property type="match status" value="2"/>
</dbReference>
<feature type="domain" description="ABC transmembrane type-1" evidence="12">
    <location>
        <begin position="724"/>
        <end position="1010"/>
    </location>
</feature>
<dbReference type="InterPro" id="IPR011527">
    <property type="entry name" value="ABC1_TM_dom"/>
</dbReference>
<dbReference type="CDD" id="cd03244">
    <property type="entry name" value="ABCC_MRP_domain2"/>
    <property type="match status" value="1"/>
</dbReference>
<dbReference type="SMART" id="SM00382">
    <property type="entry name" value="AAA"/>
    <property type="match status" value="2"/>
</dbReference>
<feature type="compositionally biased region" description="Low complexity" evidence="9">
    <location>
        <begin position="183"/>
        <end position="199"/>
    </location>
</feature>
<evidence type="ECO:0000259" key="12">
    <source>
        <dbReference type="PROSITE" id="PS50929"/>
    </source>
</evidence>
<feature type="region of interest" description="Disordered" evidence="9">
    <location>
        <begin position="170"/>
        <end position="199"/>
    </location>
</feature>
<name>A0A4S4N2T4_9APHY</name>
<evidence type="ECO:0000256" key="3">
    <source>
        <dbReference type="ARBA" id="ARBA00022692"/>
    </source>
</evidence>
<evidence type="ECO:0000256" key="2">
    <source>
        <dbReference type="ARBA" id="ARBA00022448"/>
    </source>
</evidence>
<dbReference type="GO" id="GO:0016887">
    <property type="term" value="F:ATP hydrolysis activity"/>
    <property type="evidence" value="ECO:0007669"/>
    <property type="project" value="InterPro"/>
</dbReference>
<organism evidence="13 14">
    <name type="scientific">Antrodiella citrinella</name>
    <dbReference type="NCBI Taxonomy" id="2447956"/>
    <lineage>
        <taxon>Eukaryota</taxon>
        <taxon>Fungi</taxon>
        <taxon>Dikarya</taxon>
        <taxon>Basidiomycota</taxon>
        <taxon>Agaricomycotina</taxon>
        <taxon>Agaricomycetes</taxon>
        <taxon>Polyporales</taxon>
        <taxon>Steccherinaceae</taxon>
        <taxon>Antrodiella</taxon>
    </lineage>
</organism>
<dbReference type="CDD" id="cd18596">
    <property type="entry name" value="ABC_6TM_VMR1_D1_like"/>
    <property type="match status" value="1"/>
</dbReference>
<dbReference type="PROSITE" id="PS00211">
    <property type="entry name" value="ABC_TRANSPORTER_1"/>
    <property type="match status" value="1"/>
</dbReference>
<dbReference type="SUPFAM" id="SSF52540">
    <property type="entry name" value="P-loop containing nucleoside triphosphate hydrolases"/>
    <property type="match status" value="2"/>
</dbReference>
<evidence type="ECO:0000256" key="6">
    <source>
        <dbReference type="ARBA" id="ARBA00022840"/>
    </source>
</evidence>
<evidence type="ECO:0000256" key="5">
    <source>
        <dbReference type="ARBA" id="ARBA00022741"/>
    </source>
</evidence>
<dbReference type="CDD" id="cd03250">
    <property type="entry name" value="ABCC_MRP_domain1"/>
    <property type="match status" value="1"/>
</dbReference>
<keyword evidence="14" id="KW-1185">Reference proteome</keyword>
<comment type="caution">
    <text evidence="13">The sequence shown here is derived from an EMBL/GenBank/DDBJ whole genome shotgun (WGS) entry which is preliminary data.</text>
</comment>
<dbReference type="InterPro" id="IPR036640">
    <property type="entry name" value="ABC1_TM_sf"/>
</dbReference>
<dbReference type="PANTHER" id="PTHR24223:SF356">
    <property type="entry name" value="ATP-BINDING CASSETTE TRANSPORTER ABC4"/>
    <property type="match status" value="1"/>
</dbReference>
<gene>
    <name evidence="13" type="ORF">EUX98_g944</name>
</gene>
<feature type="transmembrane region" description="Helical" evidence="10">
    <location>
        <begin position="320"/>
        <end position="343"/>
    </location>
</feature>
<keyword evidence="8 10" id="KW-0472">Membrane</keyword>
<proteinExistence type="predicted"/>
<feature type="transmembrane region" description="Helical" evidence="10">
    <location>
        <begin position="859"/>
        <end position="888"/>
    </location>
</feature>
<feature type="transmembrane region" description="Helical" evidence="10">
    <location>
        <begin position="220"/>
        <end position="238"/>
    </location>
</feature>
<keyword evidence="5" id="KW-0547">Nucleotide-binding</keyword>
<dbReference type="CDD" id="cd18604">
    <property type="entry name" value="ABC_6TM_VMR1_D2_like"/>
    <property type="match status" value="1"/>
</dbReference>
<dbReference type="Pfam" id="PF00664">
    <property type="entry name" value="ABC_membrane"/>
    <property type="match status" value="2"/>
</dbReference>
<keyword evidence="2" id="KW-0813">Transport</keyword>